<dbReference type="InterPro" id="IPR002781">
    <property type="entry name" value="TM_pro_TauE-like"/>
</dbReference>
<comment type="subcellular location">
    <subcellularLocation>
        <location evidence="1 8">Cell membrane</location>
        <topology evidence="1 8">Multi-pass membrane protein</topology>
    </subcellularLocation>
</comment>
<gene>
    <name evidence="9" type="ORF">DFJ68_2571</name>
</gene>
<keyword evidence="7 8" id="KW-0472">Membrane</keyword>
<dbReference type="AlphaFoldDB" id="A0A495Y112"/>
<feature type="transmembrane region" description="Helical" evidence="8">
    <location>
        <begin position="144"/>
        <end position="169"/>
    </location>
</feature>
<organism evidence="9 10">
    <name type="scientific">Terracoccus luteus</name>
    <dbReference type="NCBI Taxonomy" id="53356"/>
    <lineage>
        <taxon>Bacteria</taxon>
        <taxon>Bacillati</taxon>
        <taxon>Actinomycetota</taxon>
        <taxon>Actinomycetes</taxon>
        <taxon>Micrococcales</taxon>
        <taxon>Intrasporangiaceae</taxon>
        <taxon>Terracoccus</taxon>
    </lineage>
</organism>
<feature type="transmembrane region" description="Helical" evidence="8">
    <location>
        <begin position="181"/>
        <end position="202"/>
    </location>
</feature>
<evidence type="ECO:0000313" key="10">
    <source>
        <dbReference type="Proteomes" id="UP000278440"/>
    </source>
</evidence>
<comment type="caution">
    <text evidence="9">The sequence shown here is derived from an EMBL/GenBank/DDBJ whole genome shotgun (WGS) entry which is preliminary data.</text>
</comment>
<reference evidence="9 10" key="1">
    <citation type="submission" date="2018-10" db="EMBL/GenBank/DDBJ databases">
        <title>Sequencing the genomes of 1000 actinobacteria strains.</title>
        <authorList>
            <person name="Klenk H.-P."/>
        </authorList>
    </citation>
    <scope>NUCLEOTIDE SEQUENCE [LARGE SCALE GENOMIC DNA]</scope>
    <source>
        <strain evidence="9 10">DSM 44267</strain>
    </source>
</reference>
<dbReference type="PANTHER" id="PTHR30269">
    <property type="entry name" value="TRANSMEMBRANE PROTEIN YFCA"/>
    <property type="match status" value="1"/>
</dbReference>
<evidence type="ECO:0000256" key="1">
    <source>
        <dbReference type="ARBA" id="ARBA00004651"/>
    </source>
</evidence>
<feature type="transmembrane region" description="Helical" evidence="8">
    <location>
        <begin position="83"/>
        <end position="101"/>
    </location>
</feature>
<comment type="similarity">
    <text evidence="2 8">Belongs to the 4-toluene sulfonate uptake permease (TSUP) (TC 2.A.102) family.</text>
</comment>
<sequence length="254" mass="26098">MPWRWHDASVTVTAWVLLGAAAVLIGLAKTALGGLGSIAIAIFATVLPAKESTGAILLLLVVGDVVAAWHYRGDADRALLRRLIPAVVPGLLLGVAFLAVVDDVVLRRSIGGLLLAMAALQLWLKVRAPSSTSAVASSRAAGVVTGAASGFATMTANAAGPVMTLYLVAQGIDKRRFLGTGALFYLGVNLCKVPLSAGLGLLGGDTVVRTALLAPLVLLGTWAGVHLVRRLSQTRFEQAVLAATVVSAVALVVR</sequence>
<dbReference type="Proteomes" id="UP000278440">
    <property type="component" value="Unassembled WGS sequence"/>
</dbReference>
<keyword evidence="10" id="KW-1185">Reference proteome</keyword>
<dbReference type="PANTHER" id="PTHR30269:SF23">
    <property type="entry name" value="MEMBRANE TRANSPORTER PROTEIN YDHB-RELATED"/>
    <property type="match status" value="1"/>
</dbReference>
<keyword evidence="5 8" id="KW-0812">Transmembrane</keyword>
<feature type="transmembrane region" description="Helical" evidence="8">
    <location>
        <begin position="208"/>
        <end position="228"/>
    </location>
</feature>
<dbReference type="Pfam" id="PF01925">
    <property type="entry name" value="TauE"/>
    <property type="match status" value="1"/>
</dbReference>
<evidence type="ECO:0000256" key="2">
    <source>
        <dbReference type="ARBA" id="ARBA00009142"/>
    </source>
</evidence>
<evidence type="ECO:0000256" key="6">
    <source>
        <dbReference type="ARBA" id="ARBA00022989"/>
    </source>
</evidence>
<evidence type="ECO:0000256" key="7">
    <source>
        <dbReference type="ARBA" id="ARBA00023136"/>
    </source>
</evidence>
<dbReference type="EMBL" id="RBXT01000001">
    <property type="protein sequence ID" value="RKT79115.1"/>
    <property type="molecule type" value="Genomic_DNA"/>
</dbReference>
<dbReference type="GO" id="GO:0005886">
    <property type="term" value="C:plasma membrane"/>
    <property type="evidence" value="ECO:0007669"/>
    <property type="project" value="UniProtKB-SubCell"/>
</dbReference>
<dbReference type="OrthoDB" id="9801058at2"/>
<feature type="transmembrane region" description="Helical" evidence="8">
    <location>
        <begin position="55"/>
        <end position="71"/>
    </location>
</feature>
<keyword evidence="4 8" id="KW-1003">Cell membrane</keyword>
<name>A0A495Y112_9MICO</name>
<evidence type="ECO:0000256" key="3">
    <source>
        <dbReference type="ARBA" id="ARBA00022448"/>
    </source>
</evidence>
<protein>
    <recommendedName>
        <fullName evidence="8">Probable membrane transporter protein</fullName>
    </recommendedName>
</protein>
<keyword evidence="3" id="KW-0813">Transport</keyword>
<evidence type="ECO:0000256" key="4">
    <source>
        <dbReference type="ARBA" id="ARBA00022475"/>
    </source>
</evidence>
<proteinExistence type="inferred from homology"/>
<feature type="transmembrane region" description="Helical" evidence="8">
    <location>
        <begin position="12"/>
        <end position="43"/>
    </location>
</feature>
<keyword evidence="6 8" id="KW-1133">Transmembrane helix</keyword>
<evidence type="ECO:0000313" key="9">
    <source>
        <dbReference type="EMBL" id="RKT79115.1"/>
    </source>
</evidence>
<evidence type="ECO:0000256" key="5">
    <source>
        <dbReference type="ARBA" id="ARBA00022692"/>
    </source>
</evidence>
<evidence type="ECO:0000256" key="8">
    <source>
        <dbReference type="RuleBase" id="RU363041"/>
    </source>
</evidence>
<accession>A0A495Y112</accession>
<dbReference type="InterPro" id="IPR052017">
    <property type="entry name" value="TSUP"/>
</dbReference>